<dbReference type="OrthoDB" id="10371251at2759"/>
<accession>A0A8X7CFQ7</accession>
<evidence type="ECO:0000313" key="2">
    <source>
        <dbReference type="Proteomes" id="UP000886998"/>
    </source>
</evidence>
<name>A0A8X7CFQ7_9ARAC</name>
<dbReference type="Proteomes" id="UP000886998">
    <property type="component" value="Unassembled WGS sequence"/>
</dbReference>
<organism evidence="1 2">
    <name type="scientific">Trichonephila inaurata madagascariensis</name>
    <dbReference type="NCBI Taxonomy" id="2747483"/>
    <lineage>
        <taxon>Eukaryota</taxon>
        <taxon>Metazoa</taxon>
        <taxon>Ecdysozoa</taxon>
        <taxon>Arthropoda</taxon>
        <taxon>Chelicerata</taxon>
        <taxon>Arachnida</taxon>
        <taxon>Araneae</taxon>
        <taxon>Araneomorphae</taxon>
        <taxon>Entelegynae</taxon>
        <taxon>Araneoidea</taxon>
        <taxon>Nephilidae</taxon>
        <taxon>Trichonephila</taxon>
        <taxon>Trichonephila inaurata</taxon>
    </lineage>
</organism>
<reference evidence="1" key="1">
    <citation type="submission" date="2020-08" db="EMBL/GenBank/DDBJ databases">
        <title>Multicomponent nature underlies the extraordinary mechanical properties of spider dragline silk.</title>
        <authorList>
            <person name="Kono N."/>
            <person name="Nakamura H."/>
            <person name="Mori M."/>
            <person name="Yoshida Y."/>
            <person name="Ohtoshi R."/>
            <person name="Malay A.D."/>
            <person name="Moran D.A.P."/>
            <person name="Tomita M."/>
            <person name="Numata K."/>
            <person name="Arakawa K."/>
        </authorList>
    </citation>
    <scope>NUCLEOTIDE SEQUENCE</scope>
</reference>
<protein>
    <submittedName>
        <fullName evidence="1">Uncharacterized protein</fullName>
    </submittedName>
</protein>
<proteinExistence type="predicted"/>
<keyword evidence="2" id="KW-1185">Reference proteome</keyword>
<dbReference type="EMBL" id="BMAV01014671">
    <property type="protein sequence ID" value="GFY63262.1"/>
    <property type="molecule type" value="Genomic_DNA"/>
</dbReference>
<sequence>MTIREQFPECGIQECPSTRRVPIAHAPRAANNSVCRHLLRGDSGSVRSGESALNIGGLQNKQNKIILALEDTMLDAVLWCAESRSPSLDAGIESQP</sequence>
<evidence type="ECO:0000313" key="1">
    <source>
        <dbReference type="EMBL" id="GFY63262.1"/>
    </source>
</evidence>
<dbReference type="AlphaFoldDB" id="A0A8X7CFQ7"/>
<comment type="caution">
    <text evidence="1">The sequence shown here is derived from an EMBL/GenBank/DDBJ whole genome shotgun (WGS) entry which is preliminary data.</text>
</comment>
<gene>
    <name evidence="1" type="ORF">TNIN_245331</name>
</gene>